<dbReference type="InterPro" id="IPR003400">
    <property type="entry name" value="ExbD"/>
</dbReference>
<reference evidence="9 10" key="1">
    <citation type="submission" date="2019-04" db="EMBL/GenBank/DDBJ databases">
        <authorList>
            <person name="Feng G."/>
            <person name="Zhang J."/>
            <person name="Zhu H."/>
        </authorList>
    </citation>
    <scope>NUCLEOTIDE SEQUENCE [LARGE SCALE GENOMIC DNA]</scope>
    <source>
        <strain evidence="9 10">92R-1</strain>
    </source>
</reference>
<keyword evidence="6 8" id="KW-0472">Membrane</keyword>
<keyword evidence="10" id="KW-1185">Reference proteome</keyword>
<sequence>MVQYTSAAQMGVEAVIFIKQFITMASTQPLDISAKRPRRAFRAIVIPDMTPMVGVGFLLVSFFLLTATLEKPTVMQVTMPVKERPDGVGYSCFGLLGGLTVILGENSKVYYYSGVYGAVQNPEIHVTDLSSAGLRQVLLTLSGKEVVYIKASDDAKYQDMVDALDEMNITNRKKYAMVDISAEEYDLVKKGRL</sequence>
<keyword evidence="5 8" id="KW-1133">Transmembrane helix</keyword>
<evidence type="ECO:0000313" key="9">
    <source>
        <dbReference type="EMBL" id="TGE09655.1"/>
    </source>
</evidence>
<dbReference type="Proteomes" id="UP000298337">
    <property type="component" value="Unassembled WGS sequence"/>
</dbReference>
<evidence type="ECO:0000256" key="1">
    <source>
        <dbReference type="ARBA" id="ARBA00004162"/>
    </source>
</evidence>
<keyword evidence="4 7" id="KW-0812">Transmembrane</keyword>
<dbReference type="PANTHER" id="PTHR30558">
    <property type="entry name" value="EXBD MEMBRANE COMPONENT OF PMF-DRIVEN MACROMOLECULE IMPORT SYSTEM"/>
    <property type="match status" value="1"/>
</dbReference>
<feature type="transmembrane region" description="Helical" evidence="8">
    <location>
        <begin position="45"/>
        <end position="67"/>
    </location>
</feature>
<evidence type="ECO:0000256" key="3">
    <source>
        <dbReference type="ARBA" id="ARBA00022475"/>
    </source>
</evidence>
<evidence type="ECO:0000256" key="7">
    <source>
        <dbReference type="RuleBase" id="RU003879"/>
    </source>
</evidence>
<dbReference type="GO" id="GO:0015031">
    <property type="term" value="P:protein transport"/>
    <property type="evidence" value="ECO:0007669"/>
    <property type="project" value="UniProtKB-KW"/>
</dbReference>
<dbReference type="AlphaFoldDB" id="A0A4Z0PAL5"/>
<accession>A0A4Z0PAL5</accession>
<evidence type="ECO:0000256" key="8">
    <source>
        <dbReference type="SAM" id="Phobius"/>
    </source>
</evidence>
<dbReference type="GO" id="GO:0005886">
    <property type="term" value="C:plasma membrane"/>
    <property type="evidence" value="ECO:0007669"/>
    <property type="project" value="UniProtKB-SubCell"/>
</dbReference>
<organism evidence="9 10">
    <name type="scientific">Hymenobacter fodinae</name>
    <dbReference type="NCBI Taxonomy" id="2510796"/>
    <lineage>
        <taxon>Bacteria</taxon>
        <taxon>Pseudomonadati</taxon>
        <taxon>Bacteroidota</taxon>
        <taxon>Cytophagia</taxon>
        <taxon>Cytophagales</taxon>
        <taxon>Hymenobacteraceae</taxon>
        <taxon>Hymenobacter</taxon>
    </lineage>
</organism>
<dbReference type="Pfam" id="PF02472">
    <property type="entry name" value="ExbD"/>
    <property type="match status" value="1"/>
</dbReference>
<keyword evidence="3" id="KW-1003">Cell membrane</keyword>
<dbReference type="EMBL" id="SRLA01000001">
    <property type="protein sequence ID" value="TGE09655.1"/>
    <property type="molecule type" value="Genomic_DNA"/>
</dbReference>
<keyword evidence="7" id="KW-0653">Protein transport</keyword>
<comment type="caution">
    <text evidence="9">The sequence shown here is derived from an EMBL/GenBank/DDBJ whole genome shotgun (WGS) entry which is preliminary data.</text>
</comment>
<evidence type="ECO:0000313" key="10">
    <source>
        <dbReference type="Proteomes" id="UP000298337"/>
    </source>
</evidence>
<gene>
    <name evidence="9" type="ORF">EU556_02125</name>
</gene>
<name>A0A4Z0PAL5_9BACT</name>
<proteinExistence type="inferred from homology"/>
<evidence type="ECO:0000256" key="4">
    <source>
        <dbReference type="ARBA" id="ARBA00022692"/>
    </source>
</evidence>
<protein>
    <submittedName>
        <fullName evidence="9">Biopolymer transporter ExbD</fullName>
    </submittedName>
</protein>
<comment type="subcellular location">
    <subcellularLocation>
        <location evidence="1">Cell membrane</location>
        <topology evidence="1">Single-pass membrane protein</topology>
    </subcellularLocation>
    <subcellularLocation>
        <location evidence="7">Cell membrane</location>
        <topology evidence="7">Single-pass type II membrane protein</topology>
    </subcellularLocation>
</comment>
<keyword evidence="7" id="KW-0813">Transport</keyword>
<dbReference type="GO" id="GO:0022857">
    <property type="term" value="F:transmembrane transporter activity"/>
    <property type="evidence" value="ECO:0007669"/>
    <property type="project" value="InterPro"/>
</dbReference>
<feature type="transmembrane region" description="Helical" evidence="8">
    <location>
        <begin position="87"/>
        <end position="104"/>
    </location>
</feature>
<comment type="similarity">
    <text evidence="2 7">Belongs to the ExbD/TolR family.</text>
</comment>
<evidence type="ECO:0000256" key="6">
    <source>
        <dbReference type="ARBA" id="ARBA00023136"/>
    </source>
</evidence>
<dbReference type="PANTHER" id="PTHR30558:SF3">
    <property type="entry name" value="BIOPOLYMER TRANSPORT PROTEIN EXBD-RELATED"/>
    <property type="match status" value="1"/>
</dbReference>
<evidence type="ECO:0000256" key="5">
    <source>
        <dbReference type="ARBA" id="ARBA00022989"/>
    </source>
</evidence>
<evidence type="ECO:0000256" key="2">
    <source>
        <dbReference type="ARBA" id="ARBA00005811"/>
    </source>
</evidence>